<keyword evidence="3" id="KW-0378">Hydrolase</keyword>
<dbReference type="SUPFAM" id="SSF53474">
    <property type="entry name" value="alpha/beta-Hydrolases"/>
    <property type="match status" value="1"/>
</dbReference>
<dbReference type="InterPro" id="IPR010427">
    <property type="entry name" value="DUF1023"/>
</dbReference>
<dbReference type="Proteomes" id="UP000181951">
    <property type="component" value="Unassembled WGS sequence"/>
</dbReference>
<evidence type="ECO:0000259" key="2">
    <source>
        <dbReference type="Pfam" id="PF06259"/>
    </source>
</evidence>
<organism evidence="3 4">
    <name type="scientific">Actinacidiphila rubida</name>
    <dbReference type="NCBI Taxonomy" id="310780"/>
    <lineage>
        <taxon>Bacteria</taxon>
        <taxon>Bacillati</taxon>
        <taxon>Actinomycetota</taxon>
        <taxon>Actinomycetes</taxon>
        <taxon>Kitasatosporales</taxon>
        <taxon>Streptomycetaceae</taxon>
        <taxon>Actinacidiphila</taxon>
    </lineage>
</organism>
<dbReference type="GO" id="GO:0016787">
    <property type="term" value="F:hydrolase activity"/>
    <property type="evidence" value="ECO:0007669"/>
    <property type="project" value="UniProtKB-KW"/>
</dbReference>
<evidence type="ECO:0000256" key="1">
    <source>
        <dbReference type="SAM" id="Coils"/>
    </source>
</evidence>
<dbReference type="STRING" id="310780.SAMN05216267_100331"/>
<feature type="coiled-coil region" evidence="1">
    <location>
        <begin position="85"/>
        <end position="112"/>
    </location>
</feature>
<accession>A0A1H8EXL0</accession>
<evidence type="ECO:0000313" key="4">
    <source>
        <dbReference type="Proteomes" id="UP000181951"/>
    </source>
</evidence>
<reference evidence="3 4" key="1">
    <citation type="submission" date="2016-10" db="EMBL/GenBank/DDBJ databases">
        <authorList>
            <person name="de Groot N.N."/>
        </authorList>
    </citation>
    <scope>NUCLEOTIDE SEQUENCE [LARGE SCALE GENOMIC DNA]</scope>
    <source>
        <strain evidence="3 4">CGMCC 4.2026</strain>
    </source>
</reference>
<gene>
    <name evidence="3" type="ORF">SAMN05216267_100331</name>
</gene>
<feature type="domain" description="DUF1023" evidence="2">
    <location>
        <begin position="279"/>
        <end position="446"/>
    </location>
</feature>
<keyword evidence="1" id="KW-0175">Coiled coil</keyword>
<dbReference type="OrthoDB" id="5969911at2"/>
<dbReference type="AlphaFoldDB" id="A0A1H8EXL0"/>
<dbReference type="RefSeq" id="WP_075016194.1">
    <property type="nucleotide sequence ID" value="NZ_FODD01000003.1"/>
</dbReference>
<keyword evidence="4" id="KW-1185">Reference proteome</keyword>
<dbReference type="InterPro" id="IPR029058">
    <property type="entry name" value="AB_hydrolase_fold"/>
</dbReference>
<dbReference type="EMBL" id="FODD01000003">
    <property type="protein sequence ID" value="SEN24341.1"/>
    <property type="molecule type" value="Genomic_DNA"/>
</dbReference>
<sequence length="616" mass="64702">MGTSSYPTLGFDPCPGDPDDVRALASRWRDAAFVTTEAALRLDGTDEVQARWHGQAADAFGSRLGAHRVVLGKLRAAYEQNAALLDEWSGRLREFQQEAAALEARAAHLDTQRRQQATGDVTARIGEVSSQAEQLRERYLAAARALARRVDALLHLPSGDTGWYGRTADTAQASALLTAATGRDGGPMPVDPALRALWWKGLTPDEQGAVAADYADAGMDVTQGLPADVADQLNRLRLRAAVARPGCPQRLRDLWQHLTDPSDRLHRSDMFLLGFDDVARGHVALAYGDPDLAADTAVYVPGTGSSLDGASGDLNRALTLYTSANGRRRGSTASVYWLGYDAPTWSVPGPAAQGFADAGAPKLAAFVNSLGTNHRGSGHLTVIGHSYGSTVVGDAFAHAGMKADEAIFVGSPGVTAGTASQLGLDPAHVWASKAKFDPIPEISAPLDPLDWYDDHSVRFGDDPTSSAFGGRTFDAGDGSSVAHAHSEYWDQGPSLDNMTHIVLGEPGEVTAMPTEDKGGVIPNLADLPLPTVAVPDIGGAALQNLGHKVGGSWGASMEDAGDSLHEFGQAQNDVLGAVGNAVTGDVDGAMHDLQDVGGDVEDSGRNAARSVRDLFD</sequence>
<evidence type="ECO:0000313" key="3">
    <source>
        <dbReference type="EMBL" id="SEN24341.1"/>
    </source>
</evidence>
<dbReference type="Pfam" id="PF06259">
    <property type="entry name" value="Abhydrolase_8"/>
    <property type="match status" value="1"/>
</dbReference>
<protein>
    <submittedName>
        <fullName evidence="3">Alpha/beta hydrolase</fullName>
    </submittedName>
</protein>
<proteinExistence type="predicted"/>
<name>A0A1H8EXL0_9ACTN</name>